<evidence type="ECO:0000256" key="5">
    <source>
        <dbReference type="ARBA" id="ARBA00022519"/>
    </source>
</evidence>
<evidence type="ECO:0000256" key="4">
    <source>
        <dbReference type="ARBA" id="ARBA00022500"/>
    </source>
</evidence>
<dbReference type="InterPro" id="IPR001610">
    <property type="entry name" value="PAC"/>
</dbReference>
<feature type="domain" description="Methyl-accepting transducer" evidence="12">
    <location>
        <begin position="274"/>
        <end position="503"/>
    </location>
</feature>
<dbReference type="PANTHER" id="PTHR43531">
    <property type="entry name" value="PROTEIN ICFG"/>
    <property type="match status" value="1"/>
</dbReference>
<sequence length="522" mass="55697">MRTNLPVTQNEHDYPADQMLVSTTDTKGVITHCNRAFVQVSGFTYEELVGQPHNLIRHPDMPPAAYKDMWSTIGRGHPWSGIVKNRSKSGDHYWVQANVTPILQNGKPRGYMSVRTKPTRQQIEAAEALYARMNAVKYPQTLPFYLQGGEVRYRGLRGLPGALDRMPLTRRLGLALVLLAVGTMLPQWLPLDSTARLALQAAVLVVGVVGITAWFDKRFSAAIEVAERFADDLAGCNLTTPVKGHFPPPMGVLMRSLQQIQVNLQAVVGDVRLEIDGFTQSAAEIAAGGIDLSARTESQASSLEETAASMEQLSGTVKHTADTAVQVSAQSAQCTTIATQGGAAVHKVGEAMQAIDASSSKVREIIGVIEGIAFQTNILALNAAVEAARAGEQGRGFAVVASEVRSLAQRSAVAAKEIRELIARSVEQIQEGTAQMSHAGQTIDAVVASVKEVGALIQAISNATKEQATGIAQVNEAVNQLDTVTQQNAALVEESAASAEGLNTSAVMLGRAAQVFHLPGRK</sequence>
<dbReference type="SUPFAM" id="SSF58104">
    <property type="entry name" value="Methyl-accepting chemotaxis protein (MCP) signaling domain"/>
    <property type="match status" value="1"/>
</dbReference>
<proteinExistence type="inferred from homology"/>
<dbReference type="CDD" id="cd11386">
    <property type="entry name" value="MCP_signal"/>
    <property type="match status" value="1"/>
</dbReference>
<feature type="domain" description="PAS" evidence="13">
    <location>
        <begin position="25"/>
        <end position="60"/>
    </location>
</feature>
<dbReference type="SMART" id="SM00283">
    <property type="entry name" value="MA"/>
    <property type="match status" value="1"/>
</dbReference>
<dbReference type="eggNOG" id="COG0840">
    <property type="taxonomic scope" value="Bacteria"/>
</dbReference>
<dbReference type="NCBIfam" id="TIGR00229">
    <property type="entry name" value="sensory_box"/>
    <property type="match status" value="1"/>
</dbReference>
<dbReference type="SUPFAM" id="SSF55785">
    <property type="entry name" value="PYP-like sensor domain (PAS domain)"/>
    <property type="match status" value="1"/>
</dbReference>
<evidence type="ECO:0000256" key="3">
    <source>
        <dbReference type="ARBA" id="ARBA00022481"/>
    </source>
</evidence>
<keyword evidence="5" id="KW-0997">Cell inner membrane</keyword>
<keyword evidence="16" id="KW-1185">Reference proteome</keyword>
<dbReference type="SMART" id="SM00086">
    <property type="entry name" value="PAC"/>
    <property type="match status" value="1"/>
</dbReference>
<name>A0A1P8KCL1_9BURK</name>
<dbReference type="GO" id="GO:0052131">
    <property type="term" value="P:positive aerotaxis"/>
    <property type="evidence" value="ECO:0007669"/>
    <property type="project" value="UniProtKB-ARBA"/>
</dbReference>
<feature type="transmembrane region" description="Helical" evidence="11">
    <location>
        <begin position="197"/>
        <end position="215"/>
    </location>
</feature>
<comment type="subcellular location">
    <subcellularLocation>
        <location evidence="1">Cell inner membrane</location>
        <topology evidence="1">Multi-pass membrane protein</topology>
    </subcellularLocation>
</comment>
<evidence type="ECO:0000256" key="8">
    <source>
        <dbReference type="ARBA" id="ARBA00023136"/>
    </source>
</evidence>
<gene>
    <name evidence="15" type="ORF">RS694_14955</name>
</gene>
<dbReference type="InterPro" id="IPR000014">
    <property type="entry name" value="PAS"/>
</dbReference>
<dbReference type="PRINTS" id="PR00260">
    <property type="entry name" value="CHEMTRNSDUCR"/>
</dbReference>
<keyword evidence="10" id="KW-0807">Transducer</keyword>
<dbReference type="PROSITE" id="PS50885">
    <property type="entry name" value="HAMP"/>
    <property type="match status" value="1"/>
</dbReference>
<keyword evidence="8 11" id="KW-0472">Membrane</keyword>
<dbReference type="PANTHER" id="PTHR43531:SF7">
    <property type="entry name" value="AEROTAXIS RECEPTOR"/>
    <property type="match status" value="1"/>
</dbReference>
<dbReference type="FunFam" id="1.10.287.950:FF:000001">
    <property type="entry name" value="Methyl-accepting chemotaxis sensory transducer"/>
    <property type="match status" value="1"/>
</dbReference>
<evidence type="ECO:0000313" key="16">
    <source>
        <dbReference type="Proteomes" id="UP000186110"/>
    </source>
</evidence>
<dbReference type="GO" id="GO:0004888">
    <property type="term" value="F:transmembrane signaling receptor activity"/>
    <property type="evidence" value="ECO:0007669"/>
    <property type="project" value="InterPro"/>
</dbReference>
<evidence type="ECO:0000256" key="10">
    <source>
        <dbReference type="PROSITE-ProRule" id="PRU00284"/>
    </source>
</evidence>
<dbReference type="InterPro" id="IPR013655">
    <property type="entry name" value="PAS_fold_3"/>
</dbReference>
<dbReference type="Proteomes" id="UP000186110">
    <property type="component" value="Chromosome"/>
</dbReference>
<organism evidence="15 16">
    <name type="scientific">Rhodoferax saidenbachensis</name>
    <dbReference type="NCBI Taxonomy" id="1484693"/>
    <lineage>
        <taxon>Bacteria</taxon>
        <taxon>Pseudomonadati</taxon>
        <taxon>Pseudomonadota</taxon>
        <taxon>Betaproteobacteria</taxon>
        <taxon>Burkholderiales</taxon>
        <taxon>Comamonadaceae</taxon>
        <taxon>Rhodoferax</taxon>
    </lineage>
</organism>
<dbReference type="EMBL" id="CP019239">
    <property type="protein sequence ID" value="APW43705.1"/>
    <property type="molecule type" value="Genomic_DNA"/>
</dbReference>
<keyword evidence="4" id="KW-0145">Chemotaxis</keyword>
<evidence type="ECO:0000256" key="7">
    <source>
        <dbReference type="ARBA" id="ARBA00022989"/>
    </source>
</evidence>
<keyword evidence="7 11" id="KW-1133">Transmembrane helix</keyword>
<evidence type="ECO:0000256" key="6">
    <source>
        <dbReference type="ARBA" id="ARBA00022692"/>
    </source>
</evidence>
<protein>
    <submittedName>
        <fullName evidence="15">Chemotaxis protein</fullName>
    </submittedName>
</protein>
<evidence type="ECO:0000256" key="9">
    <source>
        <dbReference type="ARBA" id="ARBA00029447"/>
    </source>
</evidence>
<accession>A0A1P8KCL1</accession>
<keyword evidence="6 11" id="KW-0812">Transmembrane</keyword>
<dbReference type="STRING" id="1484693.RS694_14955"/>
<dbReference type="InterPro" id="IPR004089">
    <property type="entry name" value="MCPsignal_dom"/>
</dbReference>
<evidence type="ECO:0000256" key="2">
    <source>
        <dbReference type="ARBA" id="ARBA00022475"/>
    </source>
</evidence>
<keyword evidence="2" id="KW-1003">Cell membrane</keyword>
<dbReference type="InterPro" id="IPR004090">
    <property type="entry name" value="Chemotax_Me-accpt_rcpt"/>
</dbReference>
<dbReference type="Pfam" id="PF08447">
    <property type="entry name" value="PAS_3"/>
    <property type="match status" value="1"/>
</dbReference>
<evidence type="ECO:0000259" key="14">
    <source>
        <dbReference type="PROSITE" id="PS50885"/>
    </source>
</evidence>
<reference evidence="15 16" key="1">
    <citation type="submission" date="2017-01" db="EMBL/GenBank/DDBJ databases">
        <authorList>
            <person name="Mah S.A."/>
            <person name="Swanson W.J."/>
            <person name="Moy G.W."/>
            <person name="Vacquier V.D."/>
        </authorList>
    </citation>
    <scope>NUCLEOTIDE SEQUENCE [LARGE SCALE GENOMIC DNA]</scope>
    <source>
        <strain evidence="15 16">DSM 22694</strain>
    </source>
</reference>
<comment type="similarity">
    <text evidence="9">Belongs to the methyl-accepting chemotaxis (MCP) protein family.</text>
</comment>
<dbReference type="Gene3D" id="1.10.287.950">
    <property type="entry name" value="Methyl-accepting chemotaxis protein"/>
    <property type="match status" value="1"/>
</dbReference>
<evidence type="ECO:0000259" key="13">
    <source>
        <dbReference type="PROSITE" id="PS50112"/>
    </source>
</evidence>
<evidence type="ECO:0000256" key="1">
    <source>
        <dbReference type="ARBA" id="ARBA00004429"/>
    </source>
</evidence>
<dbReference type="InterPro" id="IPR003660">
    <property type="entry name" value="HAMP_dom"/>
</dbReference>
<dbReference type="CDD" id="cd00130">
    <property type="entry name" value="PAS"/>
    <property type="match status" value="1"/>
</dbReference>
<dbReference type="PROSITE" id="PS50111">
    <property type="entry name" value="CHEMOTAXIS_TRANSDUC_2"/>
    <property type="match status" value="1"/>
</dbReference>
<dbReference type="InterPro" id="IPR051310">
    <property type="entry name" value="MCP_chemotaxis"/>
</dbReference>
<dbReference type="AlphaFoldDB" id="A0A1P8KCL1"/>
<dbReference type="InterPro" id="IPR035965">
    <property type="entry name" value="PAS-like_dom_sf"/>
</dbReference>
<dbReference type="GO" id="GO:0007165">
    <property type="term" value="P:signal transduction"/>
    <property type="evidence" value="ECO:0007669"/>
    <property type="project" value="UniProtKB-KW"/>
</dbReference>
<keyword evidence="3" id="KW-0488">Methylation</keyword>
<dbReference type="FunFam" id="3.30.450.20:FF:000046">
    <property type="entry name" value="Aerotaxis sensor receptor"/>
    <property type="match status" value="1"/>
</dbReference>
<dbReference type="PROSITE" id="PS50112">
    <property type="entry name" value="PAS"/>
    <property type="match status" value="1"/>
</dbReference>
<dbReference type="KEGG" id="rsb:RS694_14955"/>
<feature type="domain" description="HAMP" evidence="14">
    <location>
        <begin position="217"/>
        <end position="269"/>
    </location>
</feature>
<dbReference type="GO" id="GO:0005886">
    <property type="term" value="C:plasma membrane"/>
    <property type="evidence" value="ECO:0007669"/>
    <property type="project" value="UniProtKB-SubCell"/>
</dbReference>
<dbReference type="Pfam" id="PF00015">
    <property type="entry name" value="MCPsignal"/>
    <property type="match status" value="1"/>
</dbReference>
<feature type="transmembrane region" description="Helical" evidence="11">
    <location>
        <begin position="172"/>
        <end position="191"/>
    </location>
</feature>
<evidence type="ECO:0000256" key="11">
    <source>
        <dbReference type="SAM" id="Phobius"/>
    </source>
</evidence>
<dbReference type="RefSeq" id="WP_029709618.1">
    <property type="nucleotide sequence ID" value="NZ_CP019239.1"/>
</dbReference>
<dbReference type="Gene3D" id="3.30.450.20">
    <property type="entry name" value="PAS domain"/>
    <property type="match status" value="1"/>
</dbReference>
<evidence type="ECO:0000259" key="12">
    <source>
        <dbReference type="PROSITE" id="PS50111"/>
    </source>
</evidence>
<evidence type="ECO:0000313" key="15">
    <source>
        <dbReference type="EMBL" id="APW43705.1"/>
    </source>
</evidence>